<evidence type="ECO:0000256" key="7">
    <source>
        <dbReference type="ARBA" id="ARBA00023237"/>
    </source>
</evidence>
<evidence type="ECO:0000256" key="9">
    <source>
        <dbReference type="SAM" id="SignalP"/>
    </source>
</evidence>
<dbReference type="RefSeq" id="WP_128914444.1">
    <property type="nucleotide sequence ID" value="NZ_RDSM01000003.1"/>
</dbReference>
<reference evidence="12" key="2">
    <citation type="submission" date="2019-02" db="EMBL/GenBank/DDBJ databases">
        <title>Granulicella sibirica sp. nov., a psychrotolerant acidobacterium isolated from an organic soil layer in forested tundra, West Siberia.</title>
        <authorList>
            <person name="Oshkin I.Y."/>
            <person name="Kulichevskaya I.S."/>
            <person name="Rijpstra W.I.C."/>
            <person name="Sinninghe Damste J.S."/>
            <person name="Rakitin A.L."/>
            <person name="Ravin N.V."/>
            <person name="Dedysh S.N."/>
        </authorList>
    </citation>
    <scope>NUCLEOTIDE SEQUENCE [LARGE SCALE GENOMIC DNA]</scope>
    <source>
        <strain evidence="12">AF10</strain>
    </source>
</reference>
<accession>A0A4Q0T008</accession>
<keyword evidence="5 9" id="KW-0732">Signal</keyword>
<dbReference type="Proteomes" id="UP000289437">
    <property type="component" value="Unassembled WGS sequence"/>
</dbReference>
<sequence length="675" mass="74109">MKRRWISATLVGLLGCAMIGAVAQSTPVEPDLSTASLEDLTQMQLRMSSFSRKDQDLWVTPAAVFVITSEDIQRSAATSVPELLRMVPGLQVAQINASTWAVSARGFNSAYANKLLVLIDGRTVYSEIYAGAHWDQNDIPLEEIARIEVIRGPGAAVWGTNAVNGVINVITRRARNTLGFEASAQASRLGGMTHLQFGGSLGDRLQYRGYGFYTHRNPFEQQDGSHGFDGEDTVRGGARLHWQRSRQDSIVMTGDSYGGYLKQQISGSYNLPSLIDGQDHGSIAGGYLLGRWEHKDPGQDSAAQVYFDDTSRHELGIHTRTRTLDAEYQSHPTAHARQDLVWGVEARFTANHIAGQQLITSLPEYKNYLVDGFAQDDITLKPRLKLSIGSKIQEGTLAGFQLQPSGRLLWAPNERNTFWTAVSRAAVAEAIQDRALNLPLNLGSEEGLPVTGSLLGNPGIKPETVVAYEAGYRRRLWRGVTLDAAGFFNVNRRLQSLLVVTPVFATTPSPHIVQNLMYVNGYDAKTAGTEVSLSWKPLRDLSLQSGYSWAQARTTETPTAQEVVLFDTWSTPRNTVTASAFWSFARGWGANAFFSHVDALPTGLSYGSIQGGSGIVKRIDRVDMHVSRKLGSNMEFDAGGTNLLTPRHIEFGNATSADVPLYVPRSLFVRARWSF</sequence>
<evidence type="ECO:0000256" key="1">
    <source>
        <dbReference type="ARBA" id="ARBA00004571"/>
    </source>
</evidence>
<dbReference type="Gene3D" id="2.170.130.10">
    <property type="entry name" value="TonB-dependent receptor, plug domain"/>
    <property type="match status" value="1"/>
</dbReference>
<keyword evidence="2 8" id="KW-0813">Transport</keyword>
<dbReference type="InterPro" id="IPR012910">
    <property type="entry name" value="Plug_dom"/>
</dbReference>
<evidence type="ECO:0000256" key="5">
    <source>
        <dbReference type="ARBA" id="ARBA00022729"/>
    </source>
</evidence>
<feature type="domain" description="TonB-dependent receptor plug" evidence="10">
    <location>
        <begin position="60"/>
        <end position="166"/>
    </location>
</feature>
<dbReference type="PROSITE" id="PS52016">
    <property type="entry name" value="TONB_DEPENDENT_REC_3"/>
    <property type="match status" value="1"/>
</dbReference>
<dbReference type="GO" id="GO:0044718">
    <property type="term" value="P:siderophore transmembrane transport"/>
    <property type="evidence" value="ECO:0007669"/>
    <property type="project" value="TreeGrafter"/>
</dbReference>
<dbReference type="InterPro" id="IPR039426">
    <property type="entry name" value="TonB-dep_rcpt-like"/>
</dbReference>
<comment type="caution">
    <text evidence="11">The sequence shown here is derived from an EMBL/GenBank/DDBJ whole genome shotgun (WGS) entry which is preliminary data.</text>
</comment>
<name>A0A4Q0T008_9BACT</name>
<evidence type="ECO:0000313" key="11">
    <source>
        <dbReference type="EMBL" id="RXH54696.1"/>
    </source>
</evidence>
<keyword evidence="4 8" id="KW-0812">Transmembrane</keyword>
<keyword evidence="7 8" id="KW-0998">Cell outer membrane</keyword>
<dbReference type="EMBL" id="RDSM01000003">
    <property type="protein sequence ID" value="RXH54696.1"/>
    <property type="molecule type" value="Genomic_DNA"/>
</dbReference>
<dbReference type="CDD" id="cd01347">
    <property type="entry name" value="ligand_gated_channel"/>
    <property type="match status" value="1"/>
</dbReference>
<organism evidence="11 12">
    <name type="scientific">Granulicella sibirica</name>
    <dbReference type="NCBI Taxonomy" id="2479048"/>
    <lineage>
        <taxon>Bacteria</taxon>
        <taxon>Pseudomonadati</taxon>
        <taxon>Acidobacteriota</taxon>
        <taxon>Terriglobia</taxon>
        <taxon>Terriglobales</taxon>
        <taxon>Acidobacteriaceae</taxon>
        <taxon>Granulicella</taxon>
    </lineage>
</organism>
<evidence type="ECO:0000256" key="6">
    <source>
        <dbReference type="ARBA" id="ARBA00023136"/>
    </source>
</evidence>
<dbReference type="PROSITE" id="PS51257">
    <property type="entry name" value="PROKAR_LIPOPROTEIN"/>
    <property type="match status" value="1"/>
</dbReference>
<dbReference type="GO" id="GO:0009279">
    <property type="term" value="C:cell outer membrane"/>
    <property type="evidence" value="ECO:0007669"/>
    <property type="project" value="UniProtKB-SubCell"/>
</dbReference>
<evidence type="ECO:0000256" key="8">
    <source>
        <dbReference type="PROSITE-ProRule" id="PRU01360"/>
    </source>
</evidence>
<comment type="subcellular location">
    <subcellularLocation>
        <location evidence="1 8">Cell outer membrane</location>
        <topology evidence="1 8">Multi-pass membrane protein</topology>
    </subcellularLocation>
</comment>
<evidence type="ECO:0000313" key="12">
    <source>
        <dbReference type="Proteomes" id="UP000289437"/>
    </source>
</evidence>
<dbReference type="InterPro" id="IPR036942">
    <property type="entry name" value="Beta-barrel_TonB_sf"/>
</dbReference>
<keyword evidence="3 8" id="KW-1134">Transmembrane beta strand</keyword>
<dbReference type="PANTHER" id="PTHR30069">
    <property type="entry name" value="TONB-DEPENDENT OUTER MEMBRANE RECEPTOR"/>
    <property type="match status" value="1"/>
</dbReference>
<keyword evidence="11" id="KW-0675">Receptor</keyword>
<dbReference type="GO" id="GO:0015344">
    <property type="term" value="F:siderophore uptake transmembrane transporter activity"/>
    <property type="evidence" value="ECO:0007669"/>
    <property type="project" value="TreeGrafter"/>
</dbReference>
<dbReference type="Pfam" id="PF07715">
    <property type="entry name" value="Plug"/>
    <property type="match status" value="1"/>
</dbReference>
<evidence type="ECO:0000256" key="2">
    <source>
        <dbReference type="ARBA" id="ARBA00022448"/>
    </source>
</evidence>
<feature type="chain" id="PRO_5020576426" evidence="9">
    <location>
        <begin position="24"/>
        <end position="675"/>
    </location>
</feature>
<dbReference type="SUPFAM" id="SSF56935">
    <property type="entry name" value="Porins"/>
    <property type="match status" value="1"/>
</dbReference>
<reference evidence="11 12" key="1">
    <citation type="submission" date="2018-11" db="EMBL/GenBank/DDBJ databases">
        <authorList>
            <person name="Mardanov A.V."/>
            <person name="Ravin N.V."/>
            <person name="Dedysh S.N."/>
        </authorList>
    </citation>
    <scope>NUCLEOTIDE SEQUENCE [LARGE SCALE GENOMIC DNA]</scope>
    <source>
        <strain evidence="11 12">AF10</strain>
    </source>
</reference>
<keyword evidence="12" id="KW-1185">Reference proteome</keyword>
<dbReference type="PANTHER" id="PTHR30069:SF29">
    <property type="entry name" value="HEMOGLOBIN AND HEMOGLOBIN-HAPTOGLOBIN-BINDING PROTEIN 1-RELATED"/>
    <property type="match status" value="1"/>
</dbReference>
<proteinExistence type="inferred from homology"/>
<protein>
    <submittedName>
        <fullName evidence="11">TonB-dependent receptor</fullName>
    </submittedName>
</protein>
<evidence type="ECO:0000259" key="10">
    <source>
        <dbReference type="Pfam" id="PF07715"/>
    </source>
</evidence>
<evidence type="ECO:0000256" key="3">
    <source>
        <dbReference type="ARBA" id="ARBA00022452"/>
    </source>
</evidence>
<dbReference type="Gene3D" id="2.40.170.20">
    <property type="entry name" value="TonB-dependent receptor, beta-barrel domain"/>
    <property type="match status" value="1"/>
</dbReference>
<gene>
    <name evidence="11" type="ORF">GRAN_3800</name>
</gene>
<dbReference type="OrthoDB" id="9758929at2"/>
<dbReference type="InterPro" id="IPR037066">
    <property type="entry name" value="Plug_dom_sf"/>
</dbReference>
<dbReference type="AlphaFoldDB" id="A0A4Q0T008"/>
<comment type="similarity">
    <text evidence="8">Belongs to the TonB-dependent receptor family.</text>
</comment>
<evidence type="ECO:0000256" key="4">
    <source>
        <dbReference type="ARBA" id="ARBA00022692"/>
    </source>
</evidence>
<feature type="signal peptide" evidence="9">
    <location>
        <begin position="1"/>
        <end position="23"/>
    </location>
</feature>
<keyword evidence="6 8" id="KW-0472">Membrane</keyword>